<dbReference type="EMBL" id="AP011847">
    <property type="protein sequence ID" value="BAJ47822.1"/>
    <property type="molecule type" value="Genomic_DNA"/>
</dbReference>
<dbReference type="SUPFAM" id="SSF46785">
    <property type="entry name" value="Winged helix' DNA-binding domain"/>
    <property type="match status" value="1"/>
</dbReference>
<accession>E6N6A3</accession>
<dbReference type="EMBL" id="BA000048">
    <property type="protein sequence ID" value="BAJ50676.1"/>
    <property type="molecule type" value="Genomic_DNA"/>
</dbReference>
<reference evidence="2 4" key="2">
    <citation type="journal article" date="2011" name="Nucleic Acids Res.">
        <title>Insights into the evolution of Archaea and eukaryotic protein modifier systems revealed by the genome of a novel archaeal group.</title>
        <authorList>
            <person name="Nunoura T."/>
            <person name="Takaki Y."/>
            <person name="Kakuta J."/>
            <person name="Nishi S."/>
            <person name="Sugahara J."/>
            <person name="Kazama H."/>
            <person name="Chee G."/>
            <person name="Hattori M."/>
            <person name="Kanai A."/>
            <person name="Atomi H."/>
            <person name="Takai K."/>
            <person name="Takami H."/>
        </authorList>
    </citation>
    <scope>NUCLEOTIDE SEQUENCE [LARGE SCALE GENOMIC DNA]</scope>
</reference>
<protein>
    <submittedName>
        <fullName evidence="2">AAA family ATPase</fullName>
    </submittedName>
</protein>
<dbReference type="PANTHER" id="PTHR34301">
    <property type="entry name" value="DNA-BINDING PROTEIN-RELATED"/>
    <property type="match status" value="1"/>
</dbReference>
<name>E6N6A3_CALS0</name>
<gene>
    <name evidence="3" type="ORF">CSUB_C0819</name>
    <name evidence="2" type="ORF">HGMM_F52H05C31</name>
</gene>
<dbReference type="InterPro" id="IPR036388">
    <property type="entry name" value="WH-like_DNA-bd_sf"/>
</dbReference>
<dbReference type="KEGG" id="csu:CSUB_C0819"/>
<dbReference type="Pfam" id="PF01637">
    <property type="entry name" value="ATPase_2"/>
    <property type="match status" value="1"/>
</dbReference>
<proteinExistence type="predicted"/>
<reference evidence="2 4" key="1">
    <citation type="journal article" date="2005" name="Environ. Microbiol.">
        <title>Genetic and functional properties of uncultivated thermophilic crenarchaeotes from a subsurface gold mine as revealed by analysis of genome fragments.</title>
        <authorList>
            <person name="Nunoura T."/>
            <person name="Hirayama H."/>
            <person name="Takami H."/>
            <person name="Oida H."/>
            <person name="Nishi S."/>
            <person name="Shimamura S."/>
            <person name="Suzuki Y."/>
            <person name="Inagaki F."/>
            <person name="Takai K."/>
            <person name="Nealson K.H."/>
            <person name="Horikoshi K."/>
        </authorList>
    </citation>
    <scope>NUCLEOTIDE SEQUENCE [LARGE SCALE GENOMIC DNA]</scope>
</reference>
<dbReference type="InterPro" id="IPR036390">
    <property type="entry name" value="WH_DNA-bd_sf"/>
</dbReference>
<dbReference type="STRING" id="311458.CSUB_C0819"/>
<dbReference type="PANTHER" id="PTHR34301:SF8">
    <property type="entry name" value="ATPASE DOMAIN-CONTAINING PROTEIN"/>
    <property type="match status" value="1"/>
</dbReference>
<dbReference type="Proteomes" id="UP000008120">
    <property type="component" value="Chromosome"/>
</dbReference>
<evidence type="ECO:0000313" key="2">
    <source>
        <dbReference type="EMBL" id="BAJ47822.1"/>
    </source>
</evidence>
<evidence type="ECO:0000259" key="1">
    <source>
        <dbReference type="Pfam" id="PF01637"/>
    </source>
</evidence>
<dbReference type="SUPFAM" id="SSF52540">
    <property type="entry name" value="P-loop containing nucleoside triphosphate hydrolases"/>
    <property type="match status" value="1"/>
</dbReference>
<organism evidence="2 4">
    <name type="scientific">Caldiarchaeum subterraneum</name>
    <dbReference type="NCBI Taxonomy" id="311458"/>
    <lineage>
        <taxon>Archaea</taxon>
        <taxon>Nitrososphaerota</taxon>
        <taxon>Candidatus Caldarchaeales</taxon>
        <taxon>Candidatus Caldarchaeaceae</taxon>
        <taxon>Candidatus Caldarchaeum</taxon>
    </lineage>
</organism>
<feature type="domain" description="ATPase" evidence="1">
    <location>
        <begin position="15"/>
        <end position="213"/>
    </location>
</feature>
<dbReference type="Gene3D" id="1.10.8.60">
    <property type="match status" value="1"/>
</dbReference>
<dbReference type="BioCyc" id="CCAL311458:G131R-831-MONOMER"/>
<dbReference type="InterPro" id="IPR027417">
    <property type="entry name" value="P-loop_NTPase"/>
</dbReference>
<dbReference type="Gene3D" id="3.40.50.300">
    <property type="entry name" value="P-loop containing nucleotide triphosphate hydrolases"/>
    <property type="match status" value="1"/>
</dbReference>
<evidence type="ECO:0000313" key="3">
    <source>
        <dbReference type="EMBL" id="BAJ50676.1"/>
    </source>
</evidence>
<evidence type="ECO:0000313" key="4">
    <source>
        <dbReference type="Proteomes" id="UP000008120"/>
    </source>
</evidence>
<sequence>MLFDLKPKERLKDLFGRESEYSELVRLVENGSWVAVLGKRMTGKTSLVKTLARERAGVYVNLLGARGLDSVMARILSASGLRLEELALTLGPVNVKWSNVAANVLEKIGDKPLVLDEVQDVASVHFLKILKNVWDTYGRLRLVFTGSYIGLMRNILEPSAGSPLYGRRPAVITLNPFSKEKSIEFLRKGFKQAGFTTQENELNEVVEQLNGYVGWLTYYGHFRCIQRKDHREALDSTLREGEKIILAELRNFLRNRKREHYIRVLKMVRYGARWSEIKAETGLNSKILADILKALRSAMLVDEEDGVYRISDLVTRRAVGRLRL</sequence>
<dbReference type="Gene3D" id="1.10.10.10">
    <property type="entry name" value="Winged helix-like DNA-binding domain superfamily/Winged helix DNA-binding domain"/>
    <property type="match status" value="1"/>
</dbReference>
<dbReference type="InterPro" id="IPR011579">
    <property type="entry name" value="ATPase_dom"/>
</dbReference>
<dbReference type="GO" id="GO:0005524">
    <property type="term" value="F:ATP binding"/>
    <property type="evidence" value="ECO:0007669"/>
    <property type="project" value="InterPro"/>
</dbReference>
<dbReference type="AlphaFoldDB" id="E6N6A3"/>